<evidence type="ECO:0000256" key="5">
    <source>
        <dbReference type="ARBA" id="ARBA00022679"/>
    </source>
</evidence>
<gene>
    <name evidence="11" type="ORF">LCGC14_0093230</name>
</gene>
<feature type="transmembrane region" description="Helical" evidence="10">
    <location>
        <begin position="150"/>
        <end position="168"/>
    </location>
</feature>
<feature type="transmembrane region" description="Helical" evidence="10">
    <location>
        <begin position="216"/>
        <end position="237"/>
    </location>
</feature>
<feature type="transmembrane region" description="Helical" evidence="10">
    <location>
        <begin position="125"/>
        <end position="141"/>
    </location>
</feature>
<comment type="subcellular location">
    <subcellularLocation>
        <location evidence="2">Membrane</location>
        <topology evidence="2">Multi-pass membrane protein</topology>
    </subcellularLocation>
</comment>
<dbReference type="Gene3D" id="1.20.120.1780">
    <property type="entry name" value="UbiA prenyltransferase"/>
    <property type="match status" value="1"/>
</dbReference>
<dbReference type="InterPro" id="IPR000537">
    <property type="entry name" value="UbiA_prenyltransferase"/>
</dbReference>
<dbReference type="FunFam" id="1.20.120.1780:FF:000001">
    <property type="entry name" value="4-hydroxybenzoate octaprenyltransferase"/>
    <property type="match status" value="1"/>
</dbReference>
<dbReference type="FunFam" id="1.10.357.140:FF:000002">
    <property type="entry name" value="4-hydroxybenzoate octaprenyltransferase"/>
    <property type="match status" value="1"/>
</dbReference>
<dbReference type="HAMAP" id="MF_01635">
    <property type="entry name" value="UbiA"/>
    <property type="match status" value="1"/>
</dbReference>
<dbReference type="EMBL" id="LAZR01000025">
    <property type="protein sequence ID" value="KKO03896.1"/>
    <property type="molecule type" value="Genomic_DNA"/>
</dbReference>
<dbReference type="NCBIfam" id="TIGR01474">
    <property type="entry name" value="ubiA_proteo"/>
    <property type="match status" value="1"/>
</dbReference>
<keyword evidence="7" id="KW-0460">Magnesium</keyword>
<dbReference type="PROSITE" id="PS00943">
    <property type="entry name" value="UBIA"/>
    <property type="match status" value="1"/>
</dbReference>
<dbReference type="PANTHER" id="PTHR11048:SF28">
    <property type="entry name" value="4-HYDROXYBENZOATE POLYPRENYLTRANSFERASE, MITOCHONDRIAL"/>
    <property type="match status" value="1"/>
</dbReference>
<evidence type="ECO:0000313" key="11">
    <source>
        <dbReference type="EMBL" id="KKO03896.1"/>
    </source>
</evidence>
<evidence type="ECO:0000256" key="9">
    <source>
        <dbReference type="ARBA" id="ARBA00023136"/>
    </source>
</evidence>
<dbReference type="PANTHER" id="PTHR11048">
    <property type="entry name" value="PRENYLTRANSFERASES"/>
    <property type="match status" value="1"/>
</dbReference>
<evidence type="ECO:0000256" key="6">
    <source>
        <dbReference type="ARBA" id="ARBA00022692"/>
    </source>
</evidence>
<keyword evidence="9 10" id="KW-0472">Membrane</keyword>
<evidence type="ECO:0000256" key="8">
    <source>
        <dbReference type="ARBA" id="ARBA00022989"/>
    </source>
</evidence>
<organism evidence="11">
    <name type="scientific">marine sediment metagenome</name>
    <dbReference type="NCBI Taxonomy" id="412755"/>
    <lineage>
        <taxon>unclassified sequences</taxon>
        <taxon>metagenomes</taxon>
        <taxon>ecological metagenomes</taxon>
    </lineage>
</organism>
<name>A0A0F9VFJ5_9ZZZZ</name>
<evidence type="ECO:0000256" key="3">
    <source>
        <dbReference type="ARBA" id="ARBA00005985"/>
    </source>
</evidence>
<reference evidence="11" key="1">
    <citation type="journal article" date="2015" name="Nature">
        <title>Complex archaea that bridge the gap between prokaryotes and eukaryotes.</title>
        <authorList>
            <person name="Spang A."/>
            <person name="Saw J.H."/>
            <person name="Jorgensen S.L."/>
            <person name="Zaremba-Niedzwiedzka K."/>
            <person name="Martijn J."/>
            <person name="Lind A.E."/>
            <person name="van Eijk R."/>
            <person name="Schleper C."/>
            <person name="Guy L."/>
            <person name="Ettema T.J."/>
        </authorList>
    </citation>
    <scope>NUCLEOTIDE SEQUENCE</scope>
</reference>
<feature type="transmembrane region" description="Helical" evidence="10">
    <location>
        <begin position="97"/>
        <end position="119"/>
    </location>
</feature>
<comment type="similarity">
    <text evidence="3">Belongs to the UbiA prenyltransferase family.</text>
</comment>
<accession>A0A0F9VFJ5</accession>
<dbReference type="GO" id="GO:0008412">
    <property type="term" value="F:4-hydroxybenzoate polyprenyltransferase activity"/>
    <property type="evidence" value="ECO:0007669"/>
    <property type="project" value="TreeGrafter"/>
</dbReference>
<dbReference type="GO" id="GO:0006744">
    <property type="term" value="P:ubiquinone biosynthetic process"/>
    <property type="evidence" value="ECO:0007669"/>
    <property type="project" value="TreeGrafter"/>
</dbReference>
<evidence type="ECO:0000256" key="7">
    <source>
        <dbReference type="ARBA" id="ARBA00022842"/>
    </source>
</evidence>
<dbReference type="InterPro" id="IPR039653">
    <property type="entry name" value="Prenyltransferase"/>
</dbReference>
<evidence type="ECO:0000256" key="4">
    <source>
        <dbReference type="ARBA" id="ARBA00022475"/>
    </source>
</evidence>
<dbReference type="GO" id="GO:0005886">
    <property type="term" value="C:plasma membrane"/>
    <property type="evidence" value="ECO:0007669"/>
    <property type="project" value="TreeGrafter"/>
</dbReference>
<evidence type="ECO:0000256" key="1">
    <source>
        <dbReference type="ARBA" id="ARBA00001946"/>
    </source>
</evidence>
<dbReference type="Pfam" id="PF01040">
    <property type="entry name" value="UbiA"/>
    <property type="match status" value="1"/>
</dbReference>
<protein>
    <recommendedName>
        <fullName evidence="12">4-hydroxybenzoate polyprenyltransferase</fullName>
    </recommendedName>
</protein>
<evidence type="ECO:0000256" key="10">
    <source>
        <dbReference type="SAM" id="Phobius"/>
    </source>
</evidence>
<keyword evidence="8 10" id="KW-1133">Transmembrane helix</keyword>
<feature type="transmembrane region" description="Helical" evidence="10">
    <location>
        <begin position="243"/>
        <end position="263"/>
    </location>
</feature>
<dbReference type="InterPro" id="IPR030470">
    <property type="entry name" value="UbiA_prenylTrfase_CS"/>
</dbReference>
<sequence>MLGLLIKPLGRLHPKANDYIQLMRLDRPIGTYLLLWPTLWALWLATDGVPSTANLVIFILGVILMRAAGCVINDYADRDLDGHVSRTKQRPLATGRISAKQALILFAVLVTLSAVLVLFTNQLTIMLSFGGVALAALYPFCKRFTFYPQVVLGAAFSWAIPMAFAAEAGSLPPALWLLFLANLLWTVAYDTEYAMCDREDDLRIGIKSTAILFGEADRAIIGMLQGLTLVCLVLVGSRFELGLYYYLGLLGMVVGFAWQHWLIRERDAQACLSAFLANHWAGMLVFIGLALDYWLG</sequence>
<dbReference type="AlphaFoldDB" id="A0A0F9VFJ5"/>
<keyword evidence="4" id="KW-1003">Cell membrane</keyword>
<dbReference type="InterPro" id="IPR006370">
    <property type="entry name" value="HB_polyprenyltransferase-like"/>
</dbReference>
<proteinExistence type="inferred from homology"/>
<comment type="cofactor">
    <cofactor evidence="1">
        <name>Mg(2+)</name>
        <dbReference type="ChEBI" id="CHEBI:18420"/>
    </cofactor>
</comment>
<feature type="transmembrane region" description="Helical" evidence="10">
    <location>
        <begin position="275"/>
        <end position="295"/>
    </location>
</feature>
<keyword evidence="5" id="KW-0808">Transferase</keyword>
<feature type="transmembrane region" description="Helical" evidence="10">
    <location>
        <begin position="52"/>
        <end position="76"/>
    </location>
</feature>
<evidence type="ECO:0008006" key="12">
    <source>
        <dbReference type="Google" id="ProtNLM"/>
    </source>
</evidence>
<dbReference type="CDD" id="cd13959">
    <property type="entry name" value="PT_UbiA_COQ2"/>
    <property type="match status" value="1"/>
</dbReference>
<comment type="caution">
    <text evidence="11">The sequence shown here is derived from an EMBL/GenBank/DDBJ whole genome shotgun (WGS) entry which is preliminary data.</text>
</comment>
<dbReference type="Gene3D" id="1.10.357.140">
    <property type="entry name" value="UbiA prenyltransferase"/>
    <property type="match status" value="1"/>
</dbReference>
<dbReference type="InterPro" id="IPR044878">
    <property type="entry name" value="UbiA_sf"/>
</dbReference>
<evidence type="ECO:0000256" key="2">
    <source>
        <dbReference type="ARBA" id="ARBA00004141"/>
    </source>
</evidence>
<keyword evidence="6 10" id="KW-0812">Transmembrane</keyword>